<name>A0ABP8H7D0_9SPHI</name>
<reference evidence="2" key="1">
    <citation type="journal article" date="2019" name="Int. J. Syst. Evol. Microbiol.">
        <title>The Global Catalogue of Microorganisms (GCM) 10K type strain sequencing project: providing services to taxonomists for standard genome sequencing and annotation.</title>
        <authorList>
            <consortium name="The Broad Institute Genomics Platform"/>
            <consortium name="The Broad Institute Genome Sequencing Center for Infectious Disease"/>
            <person name="Wu L."/>
            <person name="Ma J."/>
        </authorList>
    </citation>
    <scope>NUCLEOTIDE SEQUENCE [LARGE SCALE GENOMIC DNA]</scope>
    <source>
        <strain evidence="2">JCM 17705</strain>
    </source>
</reference>
<sequence>MELTFNIDAPLDSVYEYLTDMQKFVAVHPVINKIDRVLGNNYLVHETLKFCGIPFAFTYPATIAQNYNDRKIQMHASVMRLTKIEMNYTLSANNNMTTVNETITFSSPLPIKRIMAGIFKKQHTLLFKNIDDAV</sequence>
<dbReference type="RefSeq" id="WP_345213275.1">
    <property type="nucleotide sequence ID" value="NZ_BAABFT010000015.1"/>
</dbReference>
<organism evidence="1 2">
    <name type="scientific">Mucilaginibacter gynuensis</name>
    <dbReference type="NCBI Taxonomy" id="1302236"/>
    <lineage>
        <taxon>Bacteria</taxon>
        <taxon>Pseudomonadati</taxon>
        <taxon>Bacteroidota</taxon>
        <taxon>Sphingobacteriia</taxon>
        <taxon>Sphingobacteriales</taxon>
        <taxon>Sphingobacteriaceae</taxon>
        <taxon>Mucilaginibacter</taxon>
    </lineage>
</organism>
<gene>
    <name evidence="1" type="ORF">GCM10023149_43330</name>
</gene>
<evidence type="ECO:0008006" key="3">
    <source>
        <dbReference type="Google" id="ProtNLM"/>
    </source>
</evidence>
<keyword evidence="2" id="KW-1185">Reference proteome</keyword>
<dbReference type="Proteomes" id="UP001500582">
    <property type="component" value="Unassembled WGS sequence"/>
</dbReference>
<dbReference type="Gene3D" id="3.30.530.20">
    <property type="match status" value="1"/>
</dbReference>
<dbReference type="SUPFAM" id="SSF55961">
    <property type="entry name" value="Bet v1-like"/>
    <property type="match status" value="1"/>
</dbReference>
<dbReference type="EMBL" id="BAABFT010000015">
    <property type="protein sequence ID" value="GAA4335372.1"/>
    <property type="molecule type" value="Genomic_DNA"/>
</dbReference>
<comment type="caution">
    <text evidence="1">The sequence shown here is derived from an EMBL/GenBank/DDBJ whole genome shotgun (WGS) entry which is preliminary data.</text>
</comment>
<evidence type="ECO:0000313" key="1">
    <source>
        <dbReference type="EMBL" id="GAA4335372.1"/>
    </source>
</evidence>
<protein>
    <recommendedName>
        <fullName evidence="3">SRPBCC family protein</fullName>
    </recommendedName>
</protein>
<proteinExistence type="predicted"/>
<dbReference type="InterPro" id="IPR023393">
    <property type="entry name" value="START-like_dom_sf"/>
</dbReference>
<evidence type="ECO:0000313" key="2">
    <source>
        <dbReference type="Proteomes" id="UP001500582"/>
    </source>
</evidence>
<accession>A0ABP8H7D0</accession>